<proteinExistence type="predicted"/>
<accession>A0A6J6PGZ8</accession>
<evidence type="ECO:0000313" key="2">
    <source>
        <dbReference type="EMBL" id="CAB4802481.1"/>
    </source>
</evidence>
<evidence type="ECO:0000313" key="1">
    <source>
        <dbReference type="EMBL" id="CAB4696013.1"/>
    </source>
</evidence>
<name>A0A6J6PGZ8_9ZZZZ</name>
<dbReference type="AlphaFoldDB" id="A0A6J6PGZ8"/>
<evidence type="ECO:0000313" key="4">
    <source>
        <dbReference type="EMBL" id="CAB5039590.1"/>
    </source>
</evidence>
<dbReference type="InterPro" id="IPR036869">
    <property type="entry name" value="J_dom_sf"/>
</dbReference>
<dbReference type="SUPFAM" id="SSF46565">
    <property type="entry name" value="Chaperone J-domain"/>
    <property type="match status" value="1"/>
</dbReference>
<protein>
    <submittedName>
        <fullName evidence="1">Unannotated protein</fullName>
    </submittedName>
</protein>
<dbReference type="EMBL" id="CAFBQW010000175">
    <property type="protein sequence ID" value="CAB5068175.1"/>
    <property type="molecule type" value="Genomic_DNA"/>
</dbReference>
<evidence type="ECO:0000313" key="5">
    <source>
        <dbReference type="EMBL" id="CAB5068175.1"/>
    </source>
</evidence>
<dbReference type="EMBL" id="CAFAAQ010000041">
    <property type="protein sequence ID" value="CAB4802481.1"/>
    <property type="molecule type" value="Genomic_DNA"/>
</dbReference>
<sequence>MMLAEVETFLSRPIAPTRRVAIGRLELPVDPAPGFGGILLGAIAARFAPEIDSDMHAEILQLMSQLEAGNSIPQPKLRHRLQEDTVGLQRCVHRVIGEGEHLEFQFDEDQGTPAQHVLCAAYAAARVPWDVVPAVMSTVHKGLMWQGGSESALLAYLSGRSGVVAISSVGDPVSWALAMLDLRDSQSASPSRKDVQRAFRTRLRAAHPDHGAADDSAAARITELTEARRILLG</sequence>
<organism evidence="1">
    <name type="scientific">freshwater metagenome</name>
    <dbReference type="NCBI Taxonomy" id="449393"/>
    <lineage>
        <taxon>unclassified sequences</taxon>
        <taxon>metagenomes</taxon>
        <taxon>ecological metagenomes</taxon>
    </lineage>
</organism>
<evidence type="ECO:0000313" key="3">
    <source>
        <dbReference type="EMBL" id="CAB4981162.1"/>
    </source>
</evidence>
<dbReference type="EMBL" id="CAEZXS010000064">
    <property type="protein sequence ID" value="CAB4696013.1"/>
    <property type="molecule type" value="Genomic_DNA"/>
</dbReference>
<dbReference type="EMBL" id="CAFBPW010000252">
    <property type="protein sequence ID" value="CAB5039590.1"/>
    <property type="molecule type" value="Genomic_DNA"/>
</dbReference>
<gene>
    <name evidence="1" type="ORF">UFOPK2582_00688</name>
    <name evidence="2" type="ORF">UFOPK3046_00647</name>
    <name evidence="3" type="ORF">UFOPK3914_01031</name>
    <name evidence="4" type="ORF">UFOPK4173_01700</name>
    <name evidence="5" type="ORF">UFOPK4354_01418</name>
</gene>
<reference evidence="1" key="1">
    <citation type="submission" date="2020-05" db="EMBL/GenBank/DDBJ databases">
        <authorList>
            <person name="Chiriac C."/>
            <person name="Salcher M."/>
            <person name="Ghai R."/>
            <person name="Kavagutti S V."/>
        </authorList>
    </citation>
    <scope>NUCLEOTIDE SEQUENCE</scope>
</reference>
<dbReference type="EMBL" id="CAFBOG010000085">
    <property type="protein sequence ID" value="CAB4981162.1"/>
    <property type="molecule type" value="Genomic_DNA"/>
</dbReference>